<accession>A0ABW2B0I1</accession>
<comment type="caution">
    <text evidence="2">The sequence shown here is derived from an EMBL/GenBank/DDBJ whole genome shotgun (WGS) entry which is preliminary data.</text>
</comment>
<dbReference type="EMBL" id="JBHSWG010000001">
    <property type="protein sequence ID" value="MFC6759170.1"/>
    <property type="molecule type" value="Genomic_DNA"/>
</dbReference>
<organism evidence="2 3">
    <name type="scientific">Sulfitobacter porphyrae</name>
    <dbReference type="NCBI Taxonomy" id="1246864"/>
    <lineage>
        <taxon>Bacteria</taxon>
        <taxon>Pseudomonadati</taxon>
        <taxon>Pseudomonadota</taxon>
        <taxon>Alphaproteobacteria</taxon>
        <taxon>Rhodobacterales</taxon>
        <taxon>Roseobacteraceae</taxon>
        <taxon>Sulfitobacter</taxon>
    </lineage>
</organism>
<reference evidence="3" key="1">
    <citation type="journal article" date="2019" name="Int. J. Syst. Evol. Microbiol.">
        <title>The Global Catalogue of Microorganisms (GCM) 10K type strain sequencing project: providing services to taxonomists for standard genome sequencing and annotation.</title>
        <authorList>
            <consortium name="The Broad Institute Genomics Platform"/>
            <consortium name="The Broad Institute Genome Sequencing Center for Infectious Disease"/>
            <person name="Wu L."/>
            <person name="Ma J."/>
        </authorList>
    </citation>
    <scope>NUCLEOTIDE SEQUENCE [LARGE SCALE GENOMIC DNA]</scope>
    <source>
        <strain evidence="3">CCUG 66188</strain>
    </source>
</reference>
<keyword evidence="3" id="KW-1185">Reference proteome</keyword>
<sequence length="248" mass="25894">MVNFDGANHSATVDAAGNWSLTIPPGAIRPGTYDAAIVVTATDAVGNVATLSDTLAIDTDAPEGPVIASYTRDGDGIRGISTEINDDMIEVHQVNNNGTVTEVDATSVDIPQINETNFQFGTQVPDGSHLVITATDDAGNTSGTYVVLDDESVNSEVALNSDVLGDYNIETIDLSFAEEGNLTINEATLLDLSSNTNELQIDGGADDTVTVTGAVRAGSTIRDGQSYDIYTLGEEGTLYIDDDVTVVI</sequence>
<dbReference type="Gene3D" id="2.60.40.10">
    <property type="entry name" value="Immunoglobulins"/>
    <property type="match status" value="1"/>
</dbReference>
<proteinExistence type="predicted"/>
<protein>
    <submittedName>
        <fullName evidence="2">Ig-like domain-containing protein</fullName>
    </submittedName>
</protein>
<dbReference type="Proteomes" id="UP001596353">
    <property type="component" value="Unassembled WGS sequence"/>
</dbReference>
<gene>
    <name evidence="2" type="ORF">ACFQFQ_06155</name>
</gene>
<evidence type="ECO:0000259" key="1">
    <source>
        <dbReference type="Pfam" id="PF19077"/>
    </source>
</evidence>
<evidence type="ECO:0000313" key="3">
    <source>
        <dbReference type="Proteomes" id="UP001596353"/>
    </source>
</evidence>
<dbReference type="InterPro" id="IPR044016">
    <property type="entry name" value="Big_13"/>
</dbReference>
<feature type="domain" description="Bacterial Ig-like" evidence="1">
    <location>
        <begin position="6"/>
        <end position="59"/>
    </location>
</feature>
<dbReference type="InterPro" id="IPR013783">
    <property type="entry name" value="Ig-like_fold"/>
</dbReference>
<name>A0ABW2B0I1_9RHOB</name>
<evidence type="ECO:0000313" key="2">
    <source>
        <dbReference type="EMBL" id="MFC6759170.1"/>
    </source>
</evidence>
<dbReference type="Pfam" id="PF19077">
    <property type="entry name" value="Big_13"/>
    <property type="match status" value="1"/>
</dbReference>